<dbReference type="STRING" id="933059.SAMN04488103_101335"/>
<comment type="subcellular location">
    <subcellularLocation>
        <location evidence="1">Cytoplasm</location>
    </subcellularLocation>
</comment>
<evidence type="ECO:0000313" key="11">
    <source>
        <dbReference type="EMBL" id="SEM50673.1"/>
    </source>
</evidence>
<dbReference type="Proteomes" id="UP000198761">
    <property type="component" value="Unassembled WGS sequence"/>
</dbReference>
<comment type="similarity">
    <text evidence="2">Belongs to the TsaE family.</text>
</comment>
<proteinExistence type="inferred from homology"/>
<evidence type="ECO:0000256" key="2">
    <source>
        <dbReference type="ARBA" id="ARBA00007599"/>
    </source>
</evidence>
<dbReference type="Pfam" id="PF02367">
    <property type="entry name" value="TsaE"/>
    <property type="match status" value="1"/>
</dbReference>
<evidence type="ECO:0000256" key="8">
    <source>
        <dbReference type="ARBA" id="ARBA00022840"/>
    </source>
</evidence>
<dbReference type="GO" id="GO:0005737">
    <property type="term" value="C:cytoplasm"/>
    <property type="evidence" value="ECO:0007669"/>
    <property type="project" value="UniProtKB-SubCell"/>
</dbReference>
<dbReference type="GO" id="GO:0005524">
    <property type="term" value="F:ATP binding"/>
    <property type="evidence" value="ECO:0007669"/>
    <property type="project" value="UniProtKB-KW"/>
</dbReference>
<evidence type="ECO:0000256" key="9">
    <source>
        <dbReference type="ARBA" id="ARBA00022842"/>
    </source>
</evidence>
<name>A0A1H7YXF9_9RHOB</name>
<keyword evidence="12" id="KW-1185">Reference proteome</keyword>
<dbReference type="GO" id="GO:0002949">
    <property type="term" value="P:tRNA threonylcarbamoyladenosine modification"/>
    <property type="evidence" value="ECO:0007669"/>
    <property type="project" value="InterPro"/>
</dbReference>
<dbReference type="AlphaFoldDB" id="A0A1H7YXF9"/>
<keyword evidence="6" id="KW-0479">Metal-binding</keyword>
<protein>
    <recommendedName>
        <fullName evidence="3">tRNA threonylcarbamoyladenosine biosynthesis protein TsaE</fullName>
    </recommendedName>
    <alternativeName>
        <fullName evidence="10">t(6)A37 threonylcarbamoyladenosine biosynthesis protein TsaE</fullName>
    </alternativeName>
</protein>
<organism evidence="11 12">
    <name type="scientific">Gemmobacter aquatilis</name>
    <dbReference type="NCBI Taxonomy" id="933059"/>
    <lineage>
        <taxon>Bacteria</taxon>
        <taxon>Pseudomonadati</taxon>
        <taxon>Pseudomonadota</taxon>
        <taxon>Alphaproteobacteria</taxon>
        <taxon>Rhodobacterales</taxon>
        <taxon>Paracoccaceae</taxon>
        <taxon>Gemmobacter</taxon>
    </lineage>
</organism>
<keyword evidence="8" id="KW-0067">ATP-binding</keyword>
<evidence type="ECO:0000256" key="6">
    <source>
        <dbReference type="ARBA" id="ARBA00022723"/>
    </source>
</evidence>
<dbReference type="SUPFAM" id="SSF52540">
    <property type="entry name" value="P-loop containing nucleoside triphosphate hydrolases"/>
    <property type="match status" value="1"/>
</dbReference>
<dbReference type="NCBIfam" id="TIGR00150">
    <property type="entry name" value="T6A_YjeE"/>
    <property type="match status" value="1"/>
</dbReference>
<dbReference type="InterPro" id="IPR027417">
    <property type="entry name" value="P-loop_NTPase"/>
</dbReference>
<evidence type="ECO:0000256" key="7">
    <source>
        <dbReference type="ARBA" id="ARBA00022741"/>
    </source>
</evidence>
<dbReference type="RefSeq" id="WP_091295831.1">
    <property type="nucleotide sequence ID" value="NZ_FOCE01000001.1"/>
</dbReference>
<sequence>MEAPAPISFFLPDDAATERLGQWLAARLGPGSTVLLSGPIGAGKTHLARALIRARLGAAVEVPSPTFTLVQTYEDPAGDLWHADLYRLGHPDEVIELGLEAAFRNAICLVEWPDRLGDLTPPDAIHLALTPEGEGRRARVMAPHHPDLRTALAHDWQVPA</sequence>
<keyword evidence="7" id="KW-0547">Nucleotide-binding</keyword>
<keyword evidence="9" id="KW-0460">Magnesium</keyword>
<dbReference type="InterPro" id="IPR003442">
    <property type="entry name" value="T6A_TsaE"/>
</dbReference>
<keyword evidence="4" id="KW-0963">Cytoplasm</keyword>
<evidence type="ECO:0000256" key="3">
    <source>
        <dbReference type="ARBA" id="ARBA00019010"/>
    </source>
</evidence>
<dbReference type="PANTHER" id="PTHR33540:SF2">
    <property type="entry name" value="TRNA THREONYLCARBAMOYLADENOSINE BIOSYNTHESIS PROTEIN TSAE"/>
    <property type="match status" value="1"/>
</dbReference>
<evidence type="ECO:0000256" key="4">
    <source>
        <dbReference type="ARBA" id="ARBA00022490"/>
    </source>
</evidence>
<keyword evidence="5" id="KW-0819">tRNA processing</keyword>
<dbReference type="OrthoDB" id="9800307at2"/>
<dbReference type="Gene3D" id="3.40.50.300">
    <property type="entry name" value="P-loop containing nucleotide triphosphate hydrolases"/>
    <property type="match status" value="1"/>
</dbReference>
<evidence type="ECO:0000313" key="12">
    <source>
        <dbReference type="Proteomes" id="UP000198761"/>
    </source>
</evidence>
<reference evidence="11 12" key="1">
    <citation type="submission" date="2016-10" db="EMBL/GenBank/DDBJ databases">
        <authorList>
            <person name="de Groot N.N."/>
        </authorList>
    </citation>
    <scope>NUCLEOTIDE SEQUENCE [LARGE SCALE GENOMIC DNA]</scope>
    <source>
        <strain evidence="11 12">DSM 3857</strain>
    </source>
</reference>
<evidence type="ECO:0000256" key="1">
    <source>
        <dbReference type="ARBA" id="ARBA00004496"/>
    </source>
</evidence>
<dbReference type="PANTHER" id="PTHR33540">
    <property type="entry name" value="TRNA THREONYLCARBAMOYLADENOSINE BIOSYNTHESIS PROTEIN TSAE"/>
    <property type="match status" value="1"/>
</dbReference>
<evidence type="ECO:0000256" key="10">
    <source>
        <dbReference type="ARBA" id="ARBA00032441"/>
    </source>
</evidence>
<dbReference type="EMBL" id="FOCE01000001">
    <property type="protein sequence ID" value="SEM50673.1"/>
    <property type="molecule type" value="Genomic_DNA"/>
</dbReference>
<evidence type="ECO:0000256" key="5">
    <source>
        <dbReference type="ARBA" id="ARBA00022694"/>
    </source>
</evidence>
<gene>
    <name evidence="11" type="ORF">SAMN04488103_101335</name>
</gene>
<accession>A0A1H7YXF9</accession>
<dbReference type="GO" id="GO:0046872">
    <property type="term" value="F:metal ion binding"/>
    <property type="evidence" value="ECO:0007669"/>
    <property type="project" value="UniProtKB-KW"/>
</dbReference>